<comment type="similarity">
    <text evidence="1 6">Belongs to the pseudouridine synthase RsuA family.</text>
</comment>
<dbReference type="Pfam" id="PF00849">
    <property type="entry name" value="PseudoU_synth_2"/>
    <property type="match status" value="1"/>
</dbReference>
<comment type="caution">
    <text evidence="8">The sequence shown here is derived from an EMBL/GenBank/DDBJ whole genome shotgun (WGS) entry which is preliminary data.</text>
</comment>
<dbReference type="Gene3D" id="3.30.70.1560">
    <property type="entry name" value="Alpha-L RNA-binding motif"/>
    <property type="match status" value="1"/>
</dbReference>
<accession>A0A832N6E7</accession>
<dbReference type="PANTHER" id="PTHR47683:SF4">
    <property type="entry name" value="PSEUDOURIDINE SYNTHASE"/>
    <property type="match status" value="1"/>
</dbReference>
<dbReference type="GO" id="GO:0000455">
    <property type="term" value="P:enzyme-directed rRNA pseudouridine synthesis"/>
    <property type="evidence" value="ECO:0007669"/>
    <property type="project" value="UniProtKB-ARBA"/>
</dbReference>
<keyword evidence="2" id="KW-0694">RNA-binding</keyword>
<sequence>PGPLYFMLNKPEGYICATKDSRHPTVLDLIDEPGAHTLHPVGRLDIDTTGLVLLSDDGQWSHGITSPRRQKIKRYLVHLAEPLVAGIEHQFEAGVMLDGETKPTLPAQLKRISATEVELSIQEGRYHQVKRMFAAVGNAVTALHRQAIGPISLDDDLPVGAYRALTEAEVASLR</sequence>
<dbReference type="CDD" id="cd02553">
    <property type="entry name" value="PseudoU_synth_RsuA"/>
    <property type="match status" value="1"/>
</dbReference>
<feature type="domain" description="Pseudouridine synthase RsuA/RluA-like" evidence="7">
    <location>
        <begin position="5"/>
        <end position="135"/>
    </location>
</feature>
<dbReference type="InterPro" id="IPR050343">
    <property type="entry name" value="RsuA_PseudoU_synthase"/>
</dbReference>
<dbReference type="GO" id="GO:0005829">
    <property type="term" value="C:cytosol"/>
    <property type="evidence" value="ECO:0007669"/>
    <property type="project" value="UniProtKB-ARBA"/>
</dbReference>
<dbReference type="InterPro" id="IPR042092">
    <property type="entry name" value="PsdUridine_s_RsuA/RluB/E/F_cat"/>
</dbReference>
<keyword evidence="3 6" id="KW-0413">Isomerase</keyword>
<evidence type="ECO:0000256" key="1">
    <source>
        <dbReference type="ARBA" id="ARBA00008348"/>
    </source>
</evidence>
<evidence type="ECO:0000313" key="8">
    <source>
        <dbReference type="EMBL" id="HHJ80676.1"/>
    </source>
</evidence>
<dbReference type="EC" id="5.4.99.-" evidence="6"/>
<dbReference type="FunFam" id="3.30.70.1560:FF:000001">
    <property type="entry name" value="Pseudouridine synthase"/>
    <property type="match status" value="1"/>
</dbReference>
<protein>
    <recommendedName>
        <fullName evidence="6">Pseudouridine synthase</fullName>
        <ecNumber evidence="6">5.4.99.-</ecNumber>
    </recommendedName>
</protein>
<dbReference type="InterPro" id="IPR018496">
    <property type="entry name" value="PsdUridine_synth_RsuA/RluB_CS"/>
</dbReference>
<evidence type="ECO:0000256" key="5">
    <source>
        <dbReference type="ARBA" id="ARBA00037590"/>
    </source>
</evidence>
<dbReference type="EMBL" id="DRNF01000222">
    <property type="protein sequence ID" value="HHJ80676.1"/>
    <property type="molecule type" value="Genomic_DNA"/>
</dbReference>
<dbReference type="InterPro" id="IPR006145">
    <property type="entry name" value="PsdUridine_synth_RsuA/RluA"/>
</dbReference>
<organism evidence="8">
    <name type="scientific">Candidatus Tenderia electrophaga</name>
    <dbReference type="NCBI Taxonomy" id="1748243"/>
    <lineage>
        <taxon>Bacteria</taxon>
        <taxon>Pseudomonadati</taxon>
        <taxon>Pseudomonadota</taxon>
        <taxon>Gammaproteobacteria</taxon>
        <taxon>Candidatus Tenderiales</taxon>
        <taxon>Candidatus Tenderiaceae</taxon>
        <taxon>Candidatus Tenderia</taxon>
    </lineage>
</organism>
<dbReference type="PANTHER" id="PTHR47683">
    <property type="entry name" value="PSEUDOURIDINE SYNTHASE FAMILY PROTEIN-RELATED"/>
    <property type="match status" value="1"/>
</dbReference>
<dbReference type="NCBIfam" id="TIGR00093">
    <property type="entry name" value="pseudouridine synthase"/>
    <property type="match status" value="1"/>
</dbReference>
<dbReference type="InterPro" id="IPR020094">
    <property type="entry name" value="TruA/RsuA/RluB/E/F_N"/>
</dbReference>
<dbReference type="InterPro" id="IPR020103">
    <property type="entry name" value="PsdUridine_synth_cat_dom_sf"/>
</dbReference>
<dbReference type="GO" id="GO:0160136">
    <property type="term" value="F:16S rRNA pseudouridine(516) synthase activity"/>
    <property type="evidence" value="ECO:0007669"/>
    <property type="project" value="UniProtKB-EC"/>
</dbReference>
<feature type="non-terminal residue" evidence="8">
    <location>
        <position position="1"/>
    </location>
</feature>
<comment type="catalytic activity">
    <reaction evidence="4">
        <text>uridine(516) in 16S rRNA = pseudouridine(516) in 16S rRNA</text>
        <dbReference type="Rhea" id="RHEA:38867"/>
        <dbReference type="Rhea" id="RHEA-COMP:10089"/>
        <dbReference type="Rhea" id="RHEA-COMP:10090"/>
        <dbReference type="ChEBI" id="CHEBI:65314"/>
        <dbReference type="ChEBI" id="CHEBI:65315"/>
        <dbReference type="EC" id="5.4.99.19"/>
    </reaction>
</comment>
<dbReference type="InterPro" id="IPR000748">
    <property type="entry name" value="PsdUridine_synth_RsuA/RluB/E/F"/>
</dbReference>
<dbReference type="GO" id="GO:0003723">
    <property type="term" value="F:RNA binding"/>
    <property type="evidence" value="ECO:0007669"/>
    <property type="project" value="UniProtKB-KW"/>
</dbReference>
<dbReference type="AlphaFoldDB" id="A0A832N6E7"/>
<evidence type="ECO:0000259" key="7">
    <source>
        <dbReference type="Pfam" id="PF00849"/>
    </source>
</evidence>
<name>A0A832N6E7_9GAMM</name>
<evidence type="ECO:0000256" key="4">
    <source>
        <dbReference type="ARBA" id="ARBA00036749"/>
    </source>
</evidence>
<reference evidence="8" key="1">
    <citation type="journal article" date="2020" name="mSystems">
        <title>Genome- and Community-Level Interaction Insights into Carbon Utilization and Element Cycling Functions of Hydrothermarchaeota in Hydrothermal Sediment.</title>
        <authorList>
            <person name="Zhou Z."/>
            <person name="Liu Y."/>
            <person name="Xu W."/>
            <person name="Pan J."/>
            <person name="Luo Z.H."/>
            <person name="Li M."/>
        </authorList>
    </citation>
    <scope>NUCLEOTIDE SEQUENCE [LARGE SCALE GENOMIC DNA]</scope>
    <source>
        <strain evidence="8">HyVt-505</strain>
    </source>
</reference>
<evidence type="ECO:0000256" key="2">
    <source>
        <dbReference type="ARBA" id="ARBA00022884"/>
    </source>
</evidence>
<evidence type="ECO:0000256" key="3">
    <source>
        <dbReference type="ARBA" id="ARBA00023235"/>
    </source>
</evidence>
<dbReference type="PROSITE" id="PS01149">
    <property type="entry name" value="PSI_RSU"/>
    <property type="match status" value="1"/>
</dbReference>
<dbReference type="Proteomes" id="UP000885832">
    <property type="component" value="Unassembled WGS sequence"/>
</dbReference>
<comment type="function">
    <text evidence="5">Responsible for synthesis of pseudouridine from uracil-516 in 16S ribosomal RNA.</text>
</comment>
<dbReference type="Gene3D" id="3.30.70.580">
    <property type="entry name" value="Pseudouridine synthase I, catalytic domain, N-terminal subdomain"/>
    <property type="match status" value="1"/>
</dbReference>
<proteinExistence type="inferred from homology"/>
<evidence type="ECO:0000256" key="6">
    <source>
        <dbReference type="RuleBase" id="RU003887"/>
    </source>
</evidence>
<gene>
    <name evidence="8" type="ORF">ENJ65_03490</name>
</gene>
<dbReference type="SUPFAM" id="SSF55120">
    <property type="entry name" value="Pseudouridine synthase"/>
    <property type="match status" value="1"/>
</dbReference>